<evidence type="ECO:0000313" key="10">
    <source>
        <dbReference type="WBParaSite" id="ALUE_0002221301-mRNA-1"/>
    </source>
</evidence>
<keyword evidence="3 7" id="KW-0479">Metal-binding</keyword>
<keyword evidence="2 7" id="KW-0645">Protease</keyword>
<dbReference type="InterPro" id="IPR001567">
    <property type="entry name" value="Pept_M3A_M3B_dom"/>
</dbReference>
<accession>A0A0M3ITY5</accession>
<sequence>MCARDQMEKLTDEGFQNAIKSLYNKRYDMDNWKVRLLEYYLLEMKASGLDRHDEKTRKLIGSWSKFVDEYRAKYLTNIMTTNDQYMFTVTDRAVLKDAPPHVLRMLATDQFEVEKGPWRARMAPQSIIPFMQYCGDRALRANAWEKWTSRASFEHDFYNNSINIEELRHNNEGWAKTLGYASVSEHRLANKMAGSPETVRSFISALTKRIRPVFMDRMEAWSAFAAAKEMITSELQPFDLFYICRKEAEHHYEVDQLSLMKHFPFWETFTNLTEVLSHIFNVKFEDVTADTKLERCNTDVKIFSVDDLTSGRHLGRLYIDPFERANKRGNWNTLLGRSLPFINSFIYFDRLFRKRLKQ</sequence>
<evidence type="ECO:0000256" key="3">
    <source>
        <dbReference type="ARBA" id="ARBA00022723"/>
    </source>
</evidence>
<evidence type="ECO:0000256" key="4">
    <source>
        <dbReference type="ARBA" id="ARBA00022801"/>
    </source>
</evidence>
<evidence type="ECO:0000256" key="6">
    <source>
        <dbReference type="ARBA" id="ARBA00023049"/>
    </source>
</evidence>
<dbReference type="GO" id="GO:0006508">
    <property type="term" value="P:proteolysis"/>
    <property type="evidence" value="ECO:0007669"/>
    <property type="project" value="UniProtKB-KW"/>
</dbReference>
<reference evidence="10" key="1">
    <citation type="submission" date="2017-02" db="UniProtKB">
        <authorList>
            <consortium name="WormBaseParasite"/>
        </authorList>
    </citation>
    <scope>IDENTIFICATION</scope>
</reference>
<comment type="cofactor">
    <cofactor evidence="7">
        <name>Zn(2+)</name>
        <dbReference type="ChEBI" id="CHEBI:29105"/>
    </cofactor>
    <text evidence="7">Binds 1 zinc ion.</text>
</comment>
<dbReference type="InterPro" id="IPR024077">
    <property type="entry name" value="Neurolysin/TOP_dom2"/>
</dbReference>
<evidence type="ECO:0000256" key="2">
    <source>
        <dbReference type="ARBA" id="ARBA00022670"/>
    </source>
</evidence>
<dbReference type="Pfam" id="PF01432">
    <property type="entry name" value="Peptidase_M3"/>
    <property type="match status" value="1"/>
</dbReference>
<protein>
    <submittedName>
        <fullName evidence="10">Peptidase_M3 domain-containing protein</fullName>
    </submittedName>
</protein>
<dbReference type="PANTHER" id="PTHR11804:SF83">
    <property type="entry name" value="LD37516P"/>
    <property type="match status" value="1"/>
</dbReference>
<dbReference type="AlphaFoldDB" id="A0A0M3ITY5"/>
<proteinExistence type="inferred from homology"/>
<evidence type="ECO:0000259" key="8">
    <source>
        <dbReference type="Pfam" id="PF01432"/>
    </source>
</evidence>
<dbReference type="GO" id="GO:0046872">
    <property type="term" value="F:metal ion binding"/>
    <property type="evidence" value="ECO:0007669"/>
    <property type="project" value="UniProtKB-UniRule"/>
</dbReference>
<dbReference type="Proteomes" id="UP000036681">
    <property type="component" value="Unplaced"/>
</dbReference>
<evidence type="ECO:0000256" key="7">
    <source>
        <dbReference type="RuleBase" id="RU003435"/>
    </source>
</evidence>
<dbReference type="Gene3D" id="1.10.1370.10">
    <property type="entry name" value="Neurolysin, domain 3"/>
    <property type="match status" value="1"/>
</dbReference>
<dbReference type="FunFam" id="1.10.1370.10:FF:000010">
    <property type="entry name" value="Protein CBG00366"/>
    <property type="match status" value="1"/>
</dbReference>
<comment type="similarity">
    <text evidence="1 7">Belongs to the peptidase M3 family.</text>
</comment>
<feature type="domain" description="Peptidase M3A/M3B catalytic" evidence="8">
    <location>
        <begin position="130"/>
        <end position="336"/>
    </location>
</feature>
<dbReference type="PANTHER" id="PTHR11804">
    <property type="entry name" value="PROTEASE M3 THIMET OLIGOPEPTIDASE-RELATED"/>
    <property type="match status" value="1"/>
</dbReference>
<keyword evidence="5 7" id="KW-0862">Zinc</keyword>
<evidence type="ECO:0000313" key="9">
    <source>
        <dbReference type="Proteomes" id="UP000036681"/>
    </source>
</evidence>
<keyword evidence="4 7" id="KW-0378">Hydrolase</keyword>
<keyword evidence="9" id="KW-1185">Reference proteome</keyword>
<evidence type="ECO:0000256" key="5">
    <source>
        <dbReference type="ARBA" id="ARBA00022833"/>
    </source>
</evidence>
<name>A0A0M3ITY5_ASCLU</name>
<dbReference type="SUPFAM" id="SSF55486">
    <property type="entry name" value="Metalloproteases ('zincins'), catalytic domain"/>
    <property type="match status" value="1"/>
</dbReference>
<keyword evidence="6 7" id="KW-0482">Metalloprotease</keyword>
<dbReference type="WBParaSite" id="ALUE_0002221301-mRNA-1">
    <property type="protein sequence ID" value="ALUE_0002221301-mRNA-1"/>
    <property type="gene ID" value="ALUE_0002221301"/>
</dbReference>
<dbReference type="InterPro" id="IPR045090">
    <property type="entry name" value="Pept_M3A_M3B"/>
</dbReference>
<evidence type="ECO:0000256" key="1">
    <source>
        <dbReference type="ARBA" id="ARBA00006040"/>
    </source>
</evidence>
<organism evidence="9 10">
    <name type="scientific">Ascaris lumbricoides</name>
    <name type="common">Giant roundworm</name>
    <dbReference type="NCBI Taxonomy" id="6252"/>
    <lineage>
        <taxon>Eukaryota</taxon>
        <taxon>Metazoa</taxon>
        <taxon>Ecdysozoa</taxon>
        <taxon>Nematoda</taxon>
        <taxon>Chromadorea</taxon>
        <taxon>Rhabditida</taxon>
        <taxon>Spirurina</taxon>
        <taxon>Ascaridomorpha</taxon>
        <taxon>Ascaridoidea</taxon>
        <taxon>Ascarididae</taxon>
        <taxon>Ascaris</taxon>
    </lineage>
</organism>
<dbReference type="GO" id="GO:0004222">
    <property type="term" value="F:metalloendopeptidase activity"/>
    <property type="evidence" value="ECO:0007669"/>
    <property type="project" value="InterPro"/>
</dbReference>